<dbReference type="InterPro" id="IPR050314">
    <property type="entry name" value="Glycosyl_Hydrlase_18"/>
</dbReference>
<dbReference type="GO" id="GO:0005975">
    <property type="term" value="P:carbohydrate metabolic process"/>
    <property type="evidence" value="ECO:0007669"/>
    <property type="project" value="InterPro"/>
</dbReference>
<evidence type="ECO:0000313" key="8">
    <source>
        <dbReference type="EMBL" id="EKC38803.1"/>
    </source>
</evidence>
<dbReference type="InterPro" id="IPR002557">
    <property type="entry name" value="Chitin-bd_dom"/>
</dbReference>
<dbReference type="FunFam" id="3.10.50.10:FF:000001">
    <property type="entry name" value="Chitinase 3-like 1"/>
    <property type="match status" value="3"/>
</dbReference>
<feature type="compositionally biased region" description="Low complexity" evidence="7">
    <location>
        <begin position="1226"/>
        <end position="1242"/>
    </location>
</feature>
<dbReference type="GO" id="GO:0008061">
    <property type="term" value="F:chitin binding"/>
    <property type="evidence" value="ECO:0007669"/>
    <property type="project" value="UniProtKB-KW"/>
</dbReference>
<keyword evidence="5" id="KW-1015">Disulfide bond</keyword>
<dbReference type="InterPro" id="IPR001579">
    <property type="entry name" value="Glyco_hydro_18_chit_AS"/>
</dbReference>
<dbReference type="GO" id="GO:0006032">
    <property type="term" value="P:chitin catabolic process"/>
    <property type="evidence" value="ECO:0007669"/>
    <property type="project" value="TreeGrafter"/>
</dbReference>
<feature type="compositionally biased region" description="Low complexity" evidence="7">
    <location>
        <begin position="1098"/>
        <end position="1141"/>
    </location>
</feature>
<proteinExistence type="inferred from homology"/>
<organism evidence="8">
    <name type="scientific">Magallana gigas</name>
    <name type="common">Pacific oyster</name>
    <name type="synonym">Crassostrea gigas</name>
    <dbReference type="NCBI Taxonomy" id="29159"/>
    <lineage>
        <taxon>Eukaryota</taxon>
        <taxon>Metazoa</taxon>
        <taxon>Spiralia</taxon>
        <taxon>Lophotrochozoa</taxon>
        <taxon>Mollusca</taxon>
        <taxon>Bivalvia</taxon>
        <taxon>Autobranchia</taxon>
        <taxon>Pteriomorphia</taxon>
        <taxon>Ostreida</taxon>
        <taxon>Ostreoidea</taxon>
        <taxon>Ostreidae</taxon>
        <taxon>Magallana</taxon>
    </lineage>
</organism>
<dbReference type="FunFam" id="3.20.20.80:FF:000007">
    <property type="entry name" value="Acidic mammalian chitinase"/>
    <property type="match status" value="2"/>
</dbReference>
<dbReference type="InterPro" id="IPR029070">
    <property type="entry name" value="Chitinase_insertion_sf"/>
</dbReference>
<dbReference type="InterPro" id="IPR017853">
    <property type="entry name" value="GH"/>
</dbReference>
<evidence type="ECO:0000256" key="5">
    <source>
        <dbReference type="ARBA" id="ARBA00023157"/>
    </source>
</evidence>
<evidence type="ECO:0000256" key="6">
    <source>
        <dbReference type="ARBA" id="ARBA00023295"/>
    </source>
</evidence>
<evidence type="ECO:0000256" key="4">
    <source>
        <dbReference type="ARBA" id="ARBA00022801"/>
    </source>
</evidence>
<dbReference type="FunCoup" id="K1QYL9">
    <property type="interactions" value="34"/>
</dbReference>
<dbReference type="GO" id="GO:0005576">
    <property type="term" value="C:extracellular region"/>
    <property type="evidence" value="ECO:0007669"/>
    <property type="project" value="InterPro"/>
</dbReference>
<dbReference type="SUPFAM" id="SSF54556">
    <property type="entry name" value="Chitinase insertion domain"/>
    <property type="match status" value="3"/>
</dbReference>
<dbReference type="InParanoid" id="K1QYL9"/>
<keyword evidence="2" id="KW-0147">Chitin-binding</keyword>
<dbReference type="InterPro" id="IPR036508">
    <property type="entry name" value="Chitin-bd_dom_sf"/>
</dbReference>
<comment type="similarity">
    <text evidence="1">Belongs to the glycosyl hydrolase 18 family. Chitinase class II subfamily.</text>
</comment>
<dbReference type="GO" id="GO:0004568">
    <property type="term" value="F:chitinase activity"/>
    <property type="evidence" value="ECO:0007669"/>
    <property type="project" value="TreeGrafter"/>
</dbReference>
<dbReference type="Gene3D" id="3.10.50.10">
    <property type="match status" value="2"/>
</dbReference>
<keyword evidence="6" id="KW-0326">Glycosidase</keyword>
<dbReference type="PANTHER" id="PTHR11177:SF317">
    <property type="entry name" value="CHITINASE 12-RELATED"/>
    <property type="match status" value="1"/>
</dbReference>
<sequence length="1290" mass="142836">MASNTKQQTICFYQISCCIDYDNKDNITMLKLLLPLLALAFQSAQGYRRVCYYTNWAQYRNGPAKFYPENVDPTLCTHIIYAFAKMNGNHLAPFEWNDESTPWMKGMYERFTKLKQQNPSLKTLLAVGGWNMGSAPFTRMVATDAGRRDFATTSLQFLKKHGFDGLDIDWEYPANRGSPAGDRDRFTQLVKILHETLSPEGLMLTAAVPAGKTNIDTGYDVPAMSQYLDEINLMTYDLHGGGWEDKTGHNSPLKSHPSETGNETYLNVEWAVNYWLQKGAPAEKLNVGMPLYGRSFTLASSSNNGLSAPDRGNGGQAGRYTREAGFLAYYEICDMLKTGGTRHWIPEMEVPYVVKGDQWVGYDDPQSLKFKVDFVKSKGVGGVMVWALDLDDFSGSCGEGKYPLLRAINDELASGQVQQMTNAPTTAAPTTTTTQRPNHQTNHPNNHPTGAPTTTTTSSSIKTTHHIGSTHRFNCIGKTSGFYADPNSCTQYFICAGTQSFEVSCASGLLFNDATKFCDWPYNVRCNAQQIAHQTTTRAPVPTNPPQTTHAHGTQHVTTTTTQAPYIPNLGGDANSFCRNRADGHYRDPANCGMFYQCAMNLGFHEPCPPGTVFNEAIIACNNYRRVCYYTNWSQYRNGPAKFFPENVDPTLCTHLIYAFAKLNGNKLAAFEWNDESTPWMKGMYERFNKLKQTNPSLKTLLAVGGWNLGSAPFTRMVATDASRREFATTTVQFLKKNGFDGLDVDWEYPANRGSPPEDRDRYTQLLKVLHEAFAPEGLMLTTAVSAGKFTIDSAYDIPAISQYVDEINLMTYDMHGGSFDDKTGHNAPLKASPTATGNDTYLNDEWAVNYWLQKGAPAEKLNVGMPLYGRSFTLASPSNNGLSAPDRGNGGQAGRYTNEAGFLAYYEICDMLKTGGTRHWIPEMEVPYVVKRDQWVGYDDPESLKRKVNFAKSKGVGGVMVWALDLDDFSGSCGDGKYPLLRAINQELESPTIQHFQNTREAGFLAYYEICDMLKTGGTRHWIPEMEVPYVVKGDQWVGYDDPQSLKFKVDFVKSKGVGGVMVWALDLDDFSGSCGEGKYPLLRAINDELASGQVQQMTNAPTTAAPTTTTTQRPNHQTNHPNNHPTGAPTTTTTSSSIKTTHHIGSTHRFNCIGKTSGFYADPNSCTQYFICAGTQSFEVSCASGLLFNDATKFCDWPYNVRCNAQQIAHQTTTRAPVPTNPPQTTHAHGTQHVTTTTTQAPYIPNLGGDANSFCRNRADGHYRDPANCGMFYQCAMNLGFHEPCPPG</sequence>
<dbReference type="SUPFAM" id="SSF57625">
    <property type="entry name" value="Invertebrate chitin-binding proteins"/>
    <property type="match status" value="4"/>
</dbReference>
<dbReference type="PROSITE" id="PS50940">
    <property type="entry name" value="CHIT_BIND_II"/>
    <property type="match status" value="4"/>
</dbReference>
<dbReference type="SUPFAM" id="SSF51445">
    <property type="entry name" value="(Trans)glycosidases"/>
    <property type="match status" value="3"/>
</dbReference>
<dbReference type="CDD" id="cd02872">
    <property type="entry name" value="GH18_chitolectin_chitotriosidase"/>
    <property type="match status" value="2"/>
</dbReference>
<dbReference type="InterPro" id="IPR001223">
    <property type="entry name" value="Glyco_hydro18_cat"/>
</dbReference>
<reference evidence="8" key="1">
    <citation type="journal article" date="2012" name="Nature">
        <title>The oyster genome reveals stress adaptation and complexity of shell formation.</title>
        <authorList>
            <person name="Zhang G."/>
            <person name="Fang X."/>
            <person name="Guo X."/>
            <person name="Li L."/>
            <person name="Luo R."/>
            <person name="Xu F."/>
            <person name="Yang P."/>
            <person name="Zhang L."/>
            <person name="Wang X."/>
            <person name="Qi H."/>
            <person name="Xiong Z."/>
            <person name="Que H."/>
            <person name="Xie Y."/>
            <person name="Holland P.W."/>
            <person name="Paps J."/>
            <person name="Zhu Y."/>
            <person name="Wu F."/>
            <person name="Chen Y."/>
            <person name="Wang J."/>
            <person name="Peng C."/>
            <person name="Meng J."/>
            <person name="Yang L."/>
            <person name="Liu J."/>
            <person name="Wen B."/>
            <person name="Zhang N."/>
            <person name="Huang Z."/>
            <person name="Zhu Q."/>
            <person name="Feng Y."/>
            <person name="Mount A."/>
            <person name="Hedgecock D."/>
            <person name="Xu Z."/>
            <person name="Liu Y."/>
            <person name="Domazet-Loso T."/>
            <person name="Du Y."/>
            <person name="Sun X."/>
            <person name="Zhang S."/>
            <person name="Liu B."/>
            <person name="Cheng P."/>
            <person name="Jiang X."/>
            <person name="Li J."/>
            <person name="Fan D."/>
            <person name="Wang W."/>
            <person name="Fu W."/>
            <person name="Wang T."/>
            <person name="Wang B."/>
            <person name="Zhang J."/>
            <person name="Peng Z."/>
            <person name="Li Y."/>
            <person name="Li N."/>
            <person name="Wang J."/>
            <person name="Chen M."/>
            <person name="He Y."/>
            <person name="Tan F."/>
            <person name="Song X."/>
            <person name="Zheng Q."/>
            <person name="Huang R."/>
            <person name="Yang H."/>
            <person name="Du X."/>
            <person name="Chen L."/>
            <person name="Yang M."/>
            <person name="Gaffney P.M."/>
            <person name="Wang S."/>
            <person name="Luo L."/>
            <person name="She Z."/>
            <person name="Ming Y."/>
            <person name="Huang W."/>
            <person name="Zhang S."/>
            <person name="Huang B."/>
            <person name="Zhang Y."/>
            <person name="Qu T."/>
            <person name="Ni P."/>
            <person name="Miao G."/>
            <person name="Wang J."/>
            <person name="Wang Q."/>
            <person name="Steinberg C.E."/>
            <person name="Wang H."/>
            <person name="Li N."/>
            <person name="Qian L."/>
            <person name="Zhang G."/>
            <person name="Li Y."/>
            <person name="Yang H."/>
            <person name="Liu X."/>
            <person name="Wang J."/>
            <person name="Yin Y."/>
            <person name="Wang J."/>
        </authorList>
    </citation>
    <scope>NUCLEOTIDE SEQUENCE [LARGE SCALE GENOMIC DNA]</scope>
    <source>
        <strain evidence="8">05x7-T-G4-1.051#20</strain>
    </source>
</reference>
<dbReference type="SMART" id="SM00636">
    <property type="entry name" value="Glyco_18"/>
    <property type="match status" value="2"/>
</dbReference>
<evidence type="ECO:0000256" key="1">
    <source>
        <dbReference type="ARBA" id="ARBA00009121"/>
    </source>
</evidence>
<accession>K1QYL9</accession>
<dbReference type="Pfam" id="PF01607">
    <property type="entry name" value="CBM_14"/>
    <property type="match status" value="3"/>
</dbReference>
<protein>
    <submittedName>
        <fullName evidence="8">Putative chitinase 3</fullName>
    </submittedName>
</protein>
<dbReference type="PANTHER" id="PTHR11177">
    <property type="entry name" value="CHITINASE"/>
    <property type="match status" value="1"/>
</dbReference>
<feature type="region of interest" description="Disordered" evidence="7">
    <location>
        <begin position="1215"/>
        <end position="1244"/>
    </location>
</feature>
<dbReference type="SMART" id="SM00494">
    <property type="entry name" value="ChtBD2"/>
    <property type="match status" value="3"/>
</dbReference>
<evidence type="ECO:0000256" key="2">
    <source>
        <dbReference type="ARBA" id="ARBA00022669"/>
    </source>
</evidence>
<feature type="region of interest" description="Disordered" evidence="7">
    <location>
        <begin position="1096"/>
        <end position="1142"/>
    </location>
</feature>
<evidence type="ECO:0000256" key="3">
    <source>
        <dbReference type="ARBA" id="ARBA00022729"/>
    </source>
</evidence>
<keyword evidence="3" id="KW-0732">Signal</keyword>
<dbReference type="InterPro" id="IPR011583">
    <property type="entry name" value="Chitinase_II/V-like_cat"/>
</dbReference>
<dbReference type="PROSITE" id="PS01095">
    <property type="entry name" value="GH18_1"/>
    <property type="match status" value="2"/>
</dbReference>
<feature type="compositionally biased region" description="Low complexity" evidence="7">
    <location>
        <begin position="419"/>
        <end position="462"/>
    </location>
</feature>
<feature type="region of interest" description="Disordered" evidence="7">
    <location>
        <begin position="417"/>
        <end position="463"/>
    </location>
</feature>
<dbReference type="EMBL" id="JH816764">
    <property type="protein sequence ID" value="EKC38803.1"/>
    <property type="molecule type" value="Genomic_DNA"/>
</dbReference>
<evidence type="ECO:0000256" key="7">
    <source>
        <dbReference type="SAM" id="MobiDB-lite"/>
    </source>
</evidence>
<dbReference type="Gene3D" id="3.20.20.80">
    <property type="entry name" value="Glycosidases"/>
    <property type="match status" value="5"/>
</dbReference>
<name>K1QYL9_MAGGI</name>
<dbReference type="HOGENOM" id="CLU_262326_0_0_1"/>
<keyword evidence="4" id="KW-0378">Hydrolase</keyword>
<dbReference type="Gene3D" id="2.170.140.10">
    <property type="entry name" value="Chitin binding domain"/>
    <property type="match status" value="1"/>
</dbReference>
<dbReference type="Pfam" id="PF00704">
    <property type="entry name" value="Glyco_hydro_18"/>
    <property type="match status" value="3"/>
</dbReference>
<dbReference type="PROSITE" id="PS51910">
    <property type="entry name" value="GH18_2"/>
    <property type="match status" value="3"/>
</dbReference>
<gene>
    <name evidence="8" type="ORF">CGI_10026603</name>
</gene>